<reference evidence="3" key="1">
    <citation type="submission" date="2020-01" db="EMBL/GenBank/DDBJ databases">
        <authorList>
            <person name="Rat A."/>
        </authorList>
    </citation>
    <scope>NUCLEOTIDE SEQUENCE</scope>
    <source>
        <strain evidence="3">LMG 28251</strain>
    </source>
</reference>
<dbReference type="Gene3D" id="2.40.360.10">
    <property type="entry name" value="YmcC-like"/>
    <property type="match status" value="1"/>
</dbReference>
<dbReference type="Pfam" id="PF11102">
    <property type="entry name" value="YjbF"/>
    <property type="match status" value="1"/>
</dbReference>
<gene>
    <name evidence="3" type="ORF">GXW79_14920</name>
</gene>
<evidence type="ECO:0000313" key="3">
    <source>
        <dbReference type="EMBL" id="MBR0656373.1"/>
    </source>
</evidence>
<accession>A0AAF1K442</accession>
<dbReference type="InterPro" id="IPR021308">
    <property type="entry name" value="GfcB"/>
</dbReference>
<feature type="signal peptide" evidence="2">
    <location>
        <begin position="1"/>
        <end position="19"/>
    </location>
</feature>
<name>A0AAF1K442_9PROT</name>
<sequence length="218" mass="23684">MRVCAFLILALLSACGETATSDILRVLVWPIPVPSFDGPPEDRSARARWDDGSARPPQGPAVALTMGSRRAVARLVSVQGERRTWRSSGGVVVVTEGARIVATSGLYDVLATTRFEGPDPLDNPRALLTREGRARRIVDLMGSDREPARMRFGLILDCTLQAREEGGALLVDEECEGAASFANRFFANPETGAVFRAEQWVGDRVAMLEIEFLNPSAN</sequence>
<organism evidence="3 4">
    <name type="scientific">Plastoroseomonas arctica</name>
    <dbReference type="NCBI Taxonomy" id="1509237"/>
    <lineage>
        <taxon>Bacteria</taxon>
        <taxon>Pseudomonadati</taxon>
        <taxon>Pseudomonadota</taxon>
        <taxon>Alphaproteobacteria</taxon>
        <taxon>Acetobacterales</taxon>
        <taxon>Acetobacteraceae</taxon>
        <taxon>Plastoroseomonas</taxon>
    </lineage>
</organism>
<dbReference type="SUPFAM" id="SSF159270">
    <property type="entry name" value="YmcC-like"/>
    <property type="match status" value="1"/>
</dbReference>
<dbReference type="Proteomes" id="UP001196068">
    <property type="component" value="Unassembled WGS sequence"/>
</dbReference>
<evidence type="ECO:0000256" key="2">
    <source>
        <dbReference type="SAM" id="SignalP"/>
    </source>
</evidence>
<proteinExistence type="predicted"/>
<evidence type="ECO:0000256" key="1">
    <source>
        <dbReference type="SAM" id="MobiDB-lite"/>
    </source>
</evidence>
<feature type="region of interest" description="Disordered" evidence="1">
    <location>
        <begin position="39"/>
        <end position="58"/>
    </location>
</feature>
<evidence type="ECO:0000313" key="4">
    <source>
        <dbReference type="Proteomes" id="UP001196068"/>
    </source>
</evidence>
<comment type="caution">
    <text evidence="3">The sequence shown here is derived from an EMBL/GenBank/DDBJ whole genome shotgun (WGS) entry which is preliminary data.</text>
</comment>
<protein>
    <submittedName>
        <fullName evidence="3">YjbF family lipoprotein</fullName>
    </submittedName>
</protein>
<dbReference type="InterPro" id="IPR023373">
    <property type="entry name" value="YmcC_sf"/>
</dbReference>
<feature type="chain" id="PRO_5042272688" evidence="2">
    <location>
        <begin position="20"/>
        <end position="218"/>
    </location>
</feature>
<keyword evidence="3" id="KW-0449">Lipoprotein</keyword>
<dbReference type="EMBL" id="JAAEDH010000017">
    <property type="protein sequence ID" value="MBR0656373.1"/>
    <property type="molecule type" value="Genomic_DNA"/>
</dbReference>
<dbReference type="PROSITE" id="PS51257">
    <property type="entry name" value="PROKAR_LIPOPROTEIN"/>
    <property type="match status" value="1"/>
</dbReference>
<keyword evidence="2" id="KW-0732">Signal</keyword>
<feature type="compositionally biased region" description="Basic and acidic residues" evidence="1">
    <location>
        <begin position="40"/>
        <end position="53"/>
    </location>
</feature>
<dbReference type="AlphaFoldDB" id="A0AAF1K442"/>
<keyword evidence="4" id="KW-1185">Reference proteome</keyword>
<reference evidence="3" key="2">
    <citation type="journal article" date="2021" name="Syst. Appl. Microbiol.">
        <title>Roseomonas hellenica sp. nov., isolated from roots of wild-growing Alkanna tinctoria.</title>
        <authorList>
            <person name="Rat A."/>
            <person name="Naranjo H.D."/>
            <person name="Lebbe L."/>
            <person name="Cnockaert M."/>
            <person name="Krigas N."/>
            <person name="Grigoriadou K."/>
            <person name="Maloupa E."/>
            <person name="Willems A."/>
        </authorList>
    </citation>
    <scope>NUCLEOTIDE SEQUENCE</scope>
    <source>
        <strain evidence="3">LMG 28251</strain>
    </source>
</reference>
<dbReference type="RefSeq" id="WP_211875213.1">
    <property type="nucleotide sequence ID" value="NZ_JAAEDH010000017.1"/>
</dbReference>